<organism evidence="6 7">
    <name type="scientific">Tepidibacter thalassicus DSM 15285</name>
    <dbReference type="NCBI Taxonomy" id="1123350"/>
    <lineage>
        <taxon>Bacteria</taxon>
        <taxon>Bacillati</taxon>
        <taxon>Bacillota</taxon>
        <taxon>Clostridia</taxon>
        <taxon>Peptostreptococcales</taxon>
        <taxon>Peptostreptococcaceae</taxon>
        <taxon>Tepidibacter</taxon>
    </lineage>
</organism>
<dbReference type="OrthoDB" id="9794313at2"/>
<proteinExistence type="inferred from homology"/>
<dbReference type="Proteomes" id="UP000242520">
    <property type="component" value="Unassembled WGS sequence"/>
</dbReference>
<dbReference type="FunFam" id="3.10.300.10:FF:000001">
    <property type="entry name" value="Putative 3-methyladenine DNA glycosylase"/>
    <property type="match status" value="1"/>
</dbReference>
<dbReference type="Gene3D" id="3.10.300.10">
    <property type="entry name" value="Methylpurine-DNA glycosylase (MPG)"/>
    <property type="match status" value="1"/>
</dbReference>
<dbReference type="STRING" id="1123350.SAMN02744040_00595"/>
<protein>
    <recommendedName>
        <fullName evidence="5">Putative 3-methyladenine DNA glycosylase</fullName>
        <ecNumber evidence="5">3.2.2.-</ecNumber>
    </recommendedName>
</protein>
<dbReference type="NCBIfam" id="TIGR00567">
    <property type="entry name" value="3mg"/>
    <property type="match status" value="1"/>
</dbReference>
<evidence type="ECO:0000313" key="6">
    <source>
        <dbReference type="EMBL" id="SHH03187.1"/>
    </source>
</evidence>
<dbReference type="GO" id="GO:0006284">
    <property type="term" value="P:base-excision repair"/>
    <property type="evidence" value="ECO:0007669"/>
    <property type="project" value="InterPro"/>
</dbReference>
<dbReference type="HAMAP" id="MF_00527">
    <property type="entry name" value="3MGH"/>
    <property type="match status" value="1"/>
</dbReference>
<reference evidence="7" key="1">
    <citation type="submission" date="2016-11" db="EMBL/GenBank/DDBJ databases">
        <authorList>
            <person name="Varghese N."/>
            <person name="Submissions S."/>
        </authorList>
    </citation>
    <scope>NUCLEOTIDE SEQUENCE [LARGE SCALE GENOMIC DNA]</scope>
    <source>
        <strain evidence="7">DSM 15285</strain>
    </source>
</reference>
<dbReference type="GO" id="GO:0003677">
    <property type="term" value="F:DNA binding"/>
    <property type="evidence" value="ECO:0007669"/>
    <property type="project" value="InterPro"/>
</dbReference>
<dbReference type="EC" id="3.2.2.-" evidence="5"/>
<evidence type="ECO:0000256" key="5">
    <source>
        <dbReference type="HAMAP-Rule" id="MF_00527"/>
    </source>
</evidence>
<evidence type="ECO:0000256" key="1">
    <source>
        <dbReference type="ARBA" id="ARBA00009232"/>
    </source>
</evidence>
<dbReference type="SUPFAM" id="SSF50486">
    <property type="entry name" value="FMT C-terminal domain-like"/>
    <property type="match status" value="1"/>
</dbReference>
<dbReference type="InterPro" id="IPR011034">
    <property type="entry name" value="Formyl_transferase-like_C_sf"/>
</dbReference>
<sequence length="203" mass="23549">MKRLPRDFYIEDTVDVAKKLLGKYIVREYDGKKLIAKIVETEAYKAMGDKAAHMNNNKITERTKIVFEVGGHAYIYLIYGMYYCFNIVTCEQGVGGAVLIRAVEPIEGIKYMMFNRYNRIEEKKSKIKNLTNGPGKLCMALNIDRGFYGEDLCTSQKLYITEGEVVKDKEIVHSKRINIDYAQEAKDFLWRFYIRGSDYVSKK</sequence>
<comment type="similarity">
    <text evidence="1 5">Belongs to the DNA glycosylase MPG family.</text>
</comment>
<dbReference type="InterPro" id="IPR003180">
    <property type="entry name" value="MPG"/>
</dbReference>
<dbReference type="RefSeq" id="WP_072723443.1">
    <property type="nucleotide sequence ID" value="NZ_FQXH01000006.1"/>
</dbReference>
<dbReference type="PANTHER" id="PTHR10429:SF0">
    <property type="entry name" value="DNA-3-METHYLADENINE GLYCOSYLASE"/>
    <property type="match status" value="1"/>
</dbReference>
<accession>A0A1M5PN60</accession>
<name>A0A1M5PN60_9FIRM</name>
<keyword evidence="3 5" id="KW-0378">Hydrolase</keyword>
<evidence type="ECO:0000313" key="7">
    <source>
        <dbReference type="Proteomes" id="UP000242520"/>
    </source>
</evidence>
<dbReference type="CDD" id="cd00540">
    <property type="entry name" value="AAG"/>
    <property type="match status" value="1"/>
</dbReference>
<dbReference type="PANTHER" id="PTHR10429">
    <property type="entry name" value="DNA-3-METHYLADENINE GLYCOSYLASE"/>
    <property type="match status" value="1"/>
</dbReference>
<evidence type="ECO:0000256" key="2">
    <source>
        <dbReference type="ARBA" id="ARBA00022763"/>
    </source>
</evidence>
<keyword evidence="2 5" id="KW-0227">DNA damage</keyword>
<dbReference type="InterPro" id="IPR036995">
    <property type="entry name" value="MPG_sf"/>
</dbReference>
<dbReference type="EMBL" id="FQXH01000006">
    <property type="protein sequence ID" value="SHH03187.1"/>
    <property type="molecule type" value="Genomic_DNA"/>
</dbReference>
<evidence type="ECO:0000256" key="3">
    <source>
        <dbReference type="ARBA" id="ARBA00022801"/>
    </source>
</evidence>
<evidence type="ECO:0000256" key="4">
    <source>
        <dbReference type="ARBA" id="ARBA00023204"/>
    </source>
</evidence>
<dbReference type="Pfam" id="PF02245">
    <property type="entry name" value="Pur_DNA_glyco"/>
    <property type="match status" value="1"/>
</dbReference>
<dbReference type="GO" id="GO:0003905">
    <property type="term" value="F:alkylbase DNA N-glycosylase activity"/>
    <property type="evidence" value="ECO:0007669"/>
    <property type="project" value="InterPro"/>
</dbReference>
<gene>
    <name evidence="6" type="ORF">SAMN02744040_00595</name>
</gene>
<dbReference type="NCBIfam" id="NF002001">
    <property type="entry name" value="PRK00802.1-1"/>
    <property type="match status" value="1"/>
</dbReference>
<keyword evidence="7" id="KW-1185">Reference proteome</keyword>
<dbReference type="AlphaFoldDB" id="A0A1M5PN60"/>
<keyword evidence="4 5" id="KW-0234">DNA repair</keyword>